<protein>
    <submittedName>
        <fullName evidence="1">MarR family transcriptional regulator</fullName>
    </submittedName>
</protein>
<dbReference type="AlphaFoldDB" id="A0A850Q994"/>
<evidence type="ECO:0000313" key="2">
    <source>
        <dbReference type="EMBL" id="NVO27826.1"/>
    </source>
</evidence>
<name>A0A850Q994_9RHOB</name>
<organism evidence="1 4">
    <name type="scientific">Donghicola mangrovi</name>
    <dbReference type="NCBI Taxonomy" id="2729614"/>
    <lineage>
        <taxon>Bacteria</taxon>
        <taxon>Pseudomonadati</taxon>
        <taxon>Pseudomonadota</taxon>
        <taxon>Alphaproteobacteria</taxon>
        <taxon>Rhodobacterales</taxon>
        <taxon>Roseobacteraceae</taxon>
        <taxon>Donghicola</taxon>
    </lineage>
</organism>
<dbReference type="Proteomes" id="UP000592216">
    <property type="component" value="Unassembled WGS sequence"/>
</dbReference>
<evidence type="ECO:0000313" key="4">
    <source>
        <dbReference type="Proteomes" id="UP000592216"/>
    </source>
</evidence>
<sequence>MEQDMGLDDMSQNEKDILYAFHMIAESKEEADVHSEALRSHNTVRAMKHATYHRTLKRLLDQGFIQHAPQRKTGLYRLGATH</sequence>
<dbReference type="EMBL" id="JABCJE010000002">
    <property type="protein sequence ID" value="NVO22879.1"/>
    <property type="molecule type" value="Genomic_DNA"/>
</dbReference>
<evidence type="ECO:0000313" key="3">
    <source>
        <dbReference type="Proteomes" id="UP000523601"/>
    </source>
</evidence>
<evidence type="ECO:0000313" key="1">
    <source>
        <dbReference type="EMBL" id="NVO22879.1"/>
    </source>
</evidence>
<comment type="caution">
    <text evidence="1">The sequence shown here is derived from an EMBL/GenBank/DDBJ whole genome shotgun (WGS) entry which is preliminary data.</text>
</comment>
<gene>
    <name evidence="2" type="ORF">HJ526_10375</name>
    <name evidence="1" type="ORF">HJ536_05860</name>
</gene>
<reference evidence="3 4" key="1">
    <citation type="submission" date="2020-04" db="EMBL/GenBank/DDBJ databases">
        <title>Donghicola sp., a member of the Rhodobacteraceae family isolated from mangrove forest in Thailand.</title>
        <authorList>
            <person name="Charoenyingcharoen P."/>
            <person name="Yukphan P."/>
        </authorList>
    </citation>
    <scope>NUCLEOTIDE SEQUENCE [LARGE SCALE GENOMIC DNA]</scope>
    <source>
        <strain evidence="1 4">B5-SW-15</strain>
        <strain evidence="2 3">C2-DW-16</strain>
    </source>
</reference>
<dbReference type="EMBL" id="JABCJD010000004">
    <property type="protein sequence ID" value="NVO27826.1"/>
    <property type="molecule type" value="Genomic_DNA"/>
</dbReference>
<keyword evidence="3" id="KW-1185">Reference proteome</keyword>
<proteinExistence type="predicted"/>
<dbReference type="Proteomes" id="UP000523601">
    <property type="component" value="Unassembled WGS sequence"/>
</dbReference>
<accession>A0A850Q994</accession>